<name>A0AA41MWQ0_SCICA</name>
<keyword evidence="5" id="KW-1185">Reference proteome</keyword>
<evidence type="ECO:0000313" key="4">
    <source>
        <dbReference type="EMBL" id="MBZ3879457.1"/>
    </source>
</evidence>
<keyword evidence="2 4" id="KW-0689">Ribosomal protein</keyword>
<dbReference type="SUPFAM" id="SSF54189">
    <property type="entry name" value="Ribosomal proteins S24e, L23 and L15e"/>
    <property type="match status" value="1"/>
</dbReference>
<dbReference type="InterPro" id="IPR012677">
    <property type="entry name" value="Nucleotide-bd_a/b_plait_sf"/>
</dbReference>
<evidence type="ECO:0000256" key="1">
    <source>
        <dbReference type="ARBA" id="ARBA00006700"/>
    </source>
</evidence>
<comment type="similarity">
    <text evidence="1">Belongs to the universal ribosomal protein uL23 family.</text>
</comment>
<sequence length="154" mass="17298">MRAGSFHGTIQDGGLEDDCISCHFRTQDSRRGGIERLGLKLSHGPKTISLLRQPKYQKSTLRRNKLDLCTMLEIPLTTKCAMKKAEDDKILVFIMVAKTKKHQVRQGVKKLCDIDVAKVIALIRPDGEKKAYVQLSPLQMLPEKLELTKLSPTG</sequence>
<evidence type="ECO:0000313" key="5">
    <source>
        <dbReference type="Proteomes" id="UP001166674"/>
    </source>
</evidence>
<dbReference type="GO" id="GO:0003735">
    <property type="term" value="F:structural constituent of ribosome"/>
    <property type="evidence" value="ECO:0007669"/>
    <property type="project" value="InterPro"/>
</dbReference>
<dbReference type="EMBL" id="JAATJV010362700">
    <property type="protein sequence ID" value="MBZ3879457.1"/>
    <property type="molecule type" value="Genomic_DNA"/>
</dbReference>
<dbReference type="GO" id="GO:0044391">
    <property type="term" value="C:ribosomal subunit"/>
    <property type="evidence" value="ECO:0007669"/>
    <property type="project" value="UniProtKB-ARBA"/>
</dbReference>
<reference evidence="4" key="1">
    <citation type="submission" date="2020-03" db="EMBL/GenBank/DDBJ databases">
        <title>Studies in the Genomics of Life Span.</title>
        <authorList>
            <person name="Glass D."/>
        </authorList>
    </citation>
    <scope>NUCLEOTIDE SEQUENCE</scope>
    <source>
        <strain evidence="4">SUZIE</strain>
        <tissue evidence="4">Muscle</tissue>
    </source>
</reference>
<comment type="caution">
    <text evidence="4">The sequence shown here is derived from an EMBL/GenBank/DDBJ whole genome shotgun (WGS) entry which is preliminary data.</text>
</comment>
<dbReference type="Gene3D" id="3.30.70.330">
    <property type="match status" value="1"/>
</dbReference>
<dbReference type="GO" id="GO:0006412">
    <property type="term" value="P:translation"/>
    <property type="evidence" value="ECO:0007669"/>
    <property type="project" value="InterPro"/>
</dbReference>
<dbReference type="InterPro" id="IPR012678">
    <property type="entry name" value="Ribosomal_uL23/eL15/eS24_sf"/>
</dbReference>
<organism evidence="4 5">
    <name type="scientific">Sciurus carolinensis</name>
    <name type="common">Eastern gray squirrel</name>
    <dbReference type="NCBI Taxonomy" id="30640"/>
    <lineage>
        <taxon>Eukaryota</taxon>
        <taxon>Metazoa</taxon>
        <taxon>Chordata</taxon>
        <taxon>Craniata</taxon>
        <taxon>Vertebrata</taxon>
        <taxon>Euteleostomi</taxon>
        <taxon>Mammalia</taxon>
        <taxon>Eutheria</taxon>
        <taxon>Euarchontoglires</taxon>
        <taxon>Glires</taxon>
        <taxon>Rodentia</taxon>
        <taxon>Sciuromorpha</taxon>
        <taxon>Sciuridae</taxon>
        <taxon>Sciurinae</taxon>
        <taxon>Sciurini</taxon>
        <taxon>Sciurus</taxon>
    </lineage>
</organism>
<accession>A0AA41MWQ0</accession>
<proteinExistence type="inferred from homology"/>
<keyword evidence="3" id="KW-0687">Ribonucleoprotein</keyword>
<protein>
    <submittedName>
        <fullName evidence="4">60S ribosomal protein L23a</fullName>
    </submittedName>
</protein>
<gene>
    <name evidence="4" type="ORF">SUZIE_153035</name>
</gene>
<dbReference type="InterPro" id="IPR013025">
    <property type="entry name" value="Ribosomal_uL23-like"/>
</dbReference>
<dbReference type="Proteomes" id="UP001166674">
    <property type="component" value="Unassembled WGS sequence"/>
</dbReference>
<evidence type="ECO:0000256" key="2">
    <source>
        <dbReference type="ARBA" id="ARBA00022980"/>
    </source>
</evidence>
<dbReference type="GO" id="GO:0022626">
    <property type="term" value="C:cytosolic ribosome"/>
    <property type="evidence" value="ECO:0007669"/>
    <property type="project" value="UniProtKB-ARBA"/>
</dbReference>
<dbReference type="AlphaFoldDB" id="A0AA41MWQ0"/>
<dbReference type="PANTHER" id="PTHR11620">
    <property type="entry name" value="60S RIBOSOMAL PROTEIN L23A"/>
    <property type="match status" value="1"/>
</dbReference>
<evidence type="ECO:0000256" key="3">
    <source>
        <dbReference type="ARBA" id="ARBA00023274"/>
    </source>
</evidence>